<dbReference type="EC" id="3.9.1.-" evidence="5"/>
<evidence type="ECO:0000256" key="1">
    <source>
        <dbReference type="PIRSR" id="PIRSR601310-1"/>
    </source>
</evidence>
<dbReference type="SUPFAM" id="SSF54197">
    <property type="entry name" value="HIT-like"/>
    <property type="match status" value="1"/>
</dbReference>
<reference evidence="5 6" key="1">
    <citation type="submission" date="2019-02" db="EMBL/GenBank/DDBJ databases">
        <authorList>
            <person name="Manzano-Marin A."/>
            <person name="Manzano-Marin A."/>
        </authorList>
    </citation>
    <scope>NUCLEOTIDE SEQUENCE [LARGE SCALE GENOMIC DNA]</scope>
    <source>
        <strain evidence="5 6">ErCilaricifoliae</strain>
    </source>
</reference>
<gene>
    <name evidence="5" type="primary">hinT</name>
    <name evidence="5" type="ORF">ERCILAFE3058_113</name>
</gene>
<dbReference type="GO" id="GO:0016787">
    <property type="term" value="F:hydrolase activity"/>
    <property type="evidence" value="ECO:0007669"/>
    <property type="project" value="UniProtKB-KW"/>
</dbReference>
<dbReference type="PROSITE" id="PS00892">
    <property type="entry name" value="HIT_1"/>
    <property type="match status" value="1"/>
</dbReference>
<dbReference type="AlphaFoldDB" id="A0A451DC78"/>
<dbReference type="InterPro" id="IPR001310">
    <property type="entry name" value="Histidine_triad_HIT"/>
</dbReference>
<feature type="short sequence motif" description="Histidine triad motif" evidence="2 3">
    <location>
        <begin position="99"/>
        <end position="103"/>
    </location>
</feature>
<dbReference type="EMBL" id="LR217720">
    <property type="protein sequence ID" value="VFP84002.1"/>
    <property type="molecule type" value="Genomic_DNA"/>
</dbReference>
<dbReference type="PRINTS" id="PR00332">
    <property type="entry name" value="HISTRIAD"/>
</dbReference>
<organism evidence="5 6">
    <name type="scientific">Candidatus Erwinia haradaeae</name>
    <dbReference type="NCBI Taxonomy" id="1922217"/>
    <lineage>
        <taxon>Bacteria</taxon>
        <taxon>Pseudomonadati</taxon>
        <taxon>Pseudomonadota</taxon>
        <taxon>Gammaproteobacteria</taxon>
        <taxon>Enterobacterales</taxon>
        <taxon>Erwiniaceae</taxon>
        <taxon>Erwinia</taxon>
    </lineage>
</organism>
<protein>
    <submittedName>
        <fullName evidence="5">Purine nucleoside phosphoramidase</fullName>
        <ecNumber evidence="5">3.9.1.-</ecNumber>
    </submittedName>
</protein>
<dbReference type="InterPro" id="IPR011146">
    <property type="entry name" value="HIT-like"/>
</dbReference>
<evidence type="ECO:0000313" key="6">
    <source>
        <dbReference type="Proteomes" id="UP000294418"/>
    </source>
</evidence>
<dbReference type="Gene3D" id="3.30.428.10">
    <property type="entry name" value="HIT-like"/>
    <property type="match status" value="1"/>
</dbReference>
<dbReference type="CDD" id="cd01276">
    <property type="entry name" value="PKCI_related"/>
    <property type="match status" value="1"/>
</dbReference>
<dbReference type="PROSITE" id="PS51084">
    <property type="entry name" value="HIT_2"/>
    <property type="match status" value="1"/>
</dbReference>
<dbReference type="InterPro" id="IPR036265">
    <property type="entry name" value="HIT-like_sf"/>
</dbReference>
<feature type="active site" description="Tele-AMP-histidine intermediate" evidence="1">
    <location>
        <position position="101"/>
    </location>
</feature>
<dbReference type="OrthoDB" id="9784774at2"/>
<evidence type="ECO:0000259" key="4">
    <source>
        <dbReference type="PROSITE" id="PS51084"/>
    </source>
</evidence>
<sequence>MSVETIFSKIIRHEIAADILYQDKLVTAFRDISPCAPTHVLIVPNVLIPTLNDISSRHESILGHMILIAAKIAKDEGVSADGYRLVINCNKNAGQEIYHLHVHLLGGLLLRPI</sequence>
<dbReference type="Pfam" id="PF01230">
    <property type="entry name" value="HIT"/>
    <property type="match status" value="1"/>
</dbReference>
<keyword evidence="5" id="KW-0378">Hydrolase</keyword>
<proteinExistence type="predicted"/>
<dbReference type="Proteomes" id="UP000294418">
    <property type="component" value="Chromosome"/>
</dbReference>
<evidence type="ECO:0000313" key="5">
    <source>
        <dbReference type="EMBL" id="VFP84002.1"/>
    </source>
</evidence>
<name>A0A451DC78_9GAMM</name>
<dbReference type="RefSeq" id="WP_157989559.1">
    <property type="nucleotide sequence ID" value="NZ_LR217720.1"/>
</dbReference>
<evidence type="ECO:0000256" key="3">
    <source>
        <dbReference type="PROSITE-ProRule" id="PRU00464"/>
    </source>
</evidence>
<dbReference type="InterPro" id="IPR019808">
    <property type="entry name" value="Histidine_triad_CS"/>
</dbReference>
<feature type="domain" description="HIT" evidence="4">
    <location>
        <begin position="6"/>
        <end position="113"/>
    </location>
</feature>
<dbReference type="PANTHER" id="PTHR23089">
    <property type="entry name" value="HISTIDINE TRIAD HIT PROTEIN"/>
    <property type="match status" value="1"/>
</dbReference>
<evidence type="ECO:0000256" key="2">
    <source>
        <dbReference type="PIRSR" id="PIRSR601310-3"/>
    </source>
</evidence>
<accession>A0A451DC78</accession>